<evidence type="ECO:0000313" key="1">
    <source>
        <dbReference type="EMBL" id="CAD9502364.1"/>
    </source>
</evidence>
<organism evidence="1">
    <name type="scientific">Zooxanthella nutricula</name>
    <dbReference type="NCBI Taxonomy" id="1333877"/>
    <lineage>
        <taxon>Eukaryota</taxon>
        <taxon>Sar</taxon>
        <taxon>Alveolata</taxon>
        <taxon>Dinophyceae</taxon>
        <taxon>Peridiniales</taxon>
        <taxon>Peridiniales incertae sedis</taxon>
        <taxon>Zooxanthella</taxon>
    </lineage>
</organism>
<dbReference type="InterPro" id="IPR039879">
    <property type="entry name" value="EFC10"/>
</dbReference>
<dbReference type="PANTHER" id="PTHR21847:SF1">
    <property type="entry name" value="EF-HAND CALCIUM-BINDING DOMAIN-CONTAINING PROTEIN 10"/>
    <property type="match status" value="1"/>
</dbReference>
<accession>A0A7S2HXS9</accession>
<sequence>MACASRMPGLPEPYEVMGVSKEEYDSSASLQEAHAYLEACGVPRLMESLLARVVLDKPQDLRQYLVQRLQEMQDGGGSPSMGCFTEEDLSTMFDMWDALKVGALPAPKVAESLRALGCSRGKEDDVVAGFVGSLDASVDKPTFIKIVRAQLEACFSSPAFQGKA</sequence>
<proteinExistence type="predicted"/>
<gene>
    <name evidence="1" type="ORF">BRAN1462_LOCUS4695</name>
</gene>
<dbReference type="CDD" id="cd22961">
    <property type="entry name" value="DD_TEX55-like"/>
    <property type="match status" value="1"/>
</dbReference>
<protein>
    <submittedName>
        <fullName evidence="1">Uncharacterized protein</fullName>
    </submittedName>
</protein>
<dbReference type="PANTHER" id="PTHR21847">
    <property type="entry name" value="EF-HAND CALCIUM-BINDING DOMAIN-CONTAINING PROTEIN 10"/>
    <property type="match status" value="1"/>
</dbReference>
<dbReference type="EMBL" id="HBGW01007227">
    <property type="protein sequence ID" value="CAD9502364.1"/>
    <property type="molecule type" value="Transcribed_RNA"/>
</dbReference>
<reference evidence="1" key="1">
    <citation type="submission" date="2021-01" db="EMBL/GenBank/DDBJ databases">
        <authorList>
            <person name="Corre E."/>
            <person name="Pelletier E."/>
            <person name="Niang G."/>
            <person name="Scheremetjew M."/>
            <person name="Finn R."/>
            <person name="Kale V."/>
            <person name="Holt S."/>
            <person name="Cochrane G."/>
            <person name="Meng A."/>
            <person name="Brown T."/>
            <person name="Cohen L."/>
        </authorList>
    </citation>
    <scope>NUCLEOTIDE SEQUENCE</scope>
    <source>
        <strain evidence="1">RCC3387</strain>
    </source>
</reference>
<dbReference type="AlphaFoldDB" id="A0A7S2HXS9"/>
<name>A0A7S2HXS9_9DINO</name>